<dbReference type="GO" id="GO:0003723">
    <property type="term" value="F:RNA binding"/>
    <property type="evidence" value="ECO:0007669"/>
    <property type="project" value="UniProtKB-UniRule"/>
</dbReference>
<feature type="domain" description="RRM" evidence="3">
    <location>
        <begin position="16"/>
        <end position="100"/>
    </location>
</feature>
<dbReference type="GeneID" id="54416358"/>
<dbReference type="OrthoDB" id="417481at2759"/>
<dbReference type="PROSITE" id="PS50102">
    <property type="entry name" value="RRM"/>
    <property type="match status" value="1"/>
</dbReference>
<reference evidence="4 6" key="1">
    <citation type="submission" date="2020-01" db="EMBL/GenBank/DDBJ databases">
        <authorList>
            <consortium name="DOE Joint Genome Institute"/>
            <person name="Haridas S."/>
            <person name="Albert R."/>
            <person name="Binder M."/>
            <person name="Bloem J."/>
            <person name="Labutti K."/>
            <person name="Salamov A."/>
            <person name="Andreopoulos B."/>
            <person name="Baker S.E."/>
            <person name="Barry K."/>
            <person name="Bills G."/>
            <person name="Bluhm B.H."/>
            <person name="Cannon C."/>
            <person name="Castanera R."/>
            <person name="Culley D.E."/>
            <person name="Daum C."/>
            <person name="Ezra D."/>
            <person name="Gonzalez J.B."/>
            <person name="Henrissat B."/>
            <person name="Kuo A."/>
            <person name="Liang C."/>
            <person name="Lipzen A."/>
            <person name="Lutzoni F."/>
            <person name="Magnuson J."/>
            <person name="Mondo S."/>
            <person name="Nolan M."/>
            <person name="Ohm R."/>
            <person name="Pangilinan J."/>
            <person name="Park H.-J."/>
            <person name="Ramirez L."/>
            <person name="Alfaro M."/>
            <person name="Sun H."/>
            <person name="Tritt A."/>
            <person name="Yoshinaga Y."/>
            <person name="Zwiers L.-H."/>
            <person name="Turgeon B.G."/>
            <person name="Goodwin S.B."/>
            <person name="Spatafora J.W."/>
            <person name="Crous P.W."/>
            <person name="Grigoriev I.V."/>
        </authorList>
    </citation>
    <scope>NUCLEOTIDE SEQUENCE</scope>
    <source>
        <strain evidence="4 6">CBS 781.70</strain>
    </source>
</reference>
<keyword evidence="5" id="KW-1185">Reference proteome</keyword>
<evidence type="ECO:0000259" key="3">
    <source>
        <dbReference type="PROSITE" id="PS50102"/>
    </source>
</evidence>
<accession>A0A6G1G1T3</accession>
<dbReference type="Gene3D" id="3.30.70.330">
    <property type="match status" value="1"/>
</dbReference>
<evidence type="ECO:0000313" key="6">
    <source>
        <dbReference type="RefSeq" id="XP_033533634.1"/>
    </source>
</evidence>
<feature type="non-terminal residue" evidence="4">
    <location>
        <position position="1"/>
    </location>
</feature>
<evidence type="ECO:0000313" key="4">
    <source>
        <dbReference type="EMBL" id="KAF1812003.1"/>
    </source>
</evidence>
<dbReference type="AlphaFoldDB" id="A0A6G1G1T3"/>
<dbReference type="Pfam" id="PF04059">
    <property type="entry name" value="RRM_2"/>
    <property type="match status" value="1"/>
</dbReference>
<reference evidence="6" key="3">
    <citation type="submission" date="2025-04" db="UniProtKB">
        <authorList>
            <consortium name="RefSeq"/>
        </authorList>
    </citation>
    <scope>IDENTIFICATION</scope>
    <source>
        <strain evidence="6">CBS 781.70</strain>
    </source>
</reference>
<feature type="non-terminal residue" evidence="4">
    <location>
        <position position="167"/>
    </location>
</feature>
<dbReference type="PANTHER" id="PTHR23189">
    <property type="entry name" value="RNA RECOGNITION MOTIF-CONTAINING"/>
    <property type="match status" value="1"/>
</dbReference>
<organism evidence="4">
    <name type="scientific">Eremomyces bilateralis CBS 781.70</name>
    <dbReference type="NCBI Taxonomy" id="1392243"/>
    <lineage>
        <taxon>Eukaryota</taxon>
        <taxon>Fungi</taxon>
        <taxon>Dikarya</taxon>
        <taxon>Ascomycota</taxon>
        <taxon>Pezizomycotina</taxon>
        <taxon>Dothideomycetes</taxon>
        <taxon>Dothideomycetes incertae sedis</taxon>
        <taxon>Eremomycetales</taxon>
        <taxon>Eremomycetaceae</taxon>
        <taxon>Eremomyces</taxon>
    </lineage>
</organism>
<evidence type="ECO:0000256" key="2">
    <source>
        <dbReference type="PROSITE-ProRule" id="PRU00176"/>
    </source>
</evidence>
<reference evidence="6" key="2">
    <citation type="submission" date="2020-04" db="EMBL/GenBank/DDBJ databases">
        <authorList>
            <consortium name="NCBI Genome Project"/>
        </authorList>
    </citation>
    <scope>NUCLEOTIDE SEQUENCE</scope>
    <source>
        <strain evidence="6">CBS 781.70</strain>
    </source>
</reference>
<sequence>NHVCIDCILEGRDTRTTVMLRNIPNRVDVEQFIDMLNEYAAGEYDFTYLRIDFHTNNNVGYAFINFISDAGLLSFLYGVDGRQWARWNSNKVARVSYATIQGRDSLIQKFRNSSVMFEKEEFRPQLWYSRENCDVSHPLGTKEAFPRCNNQGQLNRSIANAAHQGKF</sequence>
<dbReference type="EMBL" id="ML975159">
    <property type="protein sequence ID" value="KAF1812003.1"/>
    <property type="molecule type" value="Genomic_DNA"/>
</dbReference>
<gene>
    <name evidence="4 6" type="ORF">P152DRAFT_383736</name>
</gene>
<dbReference type="InterPro" id="IPR035979">
    <property type="entry name" value="RBD_domain_sf"/>
</dbReference>
<dbReference type="SUPFAM" id="SSF54928">
    <property type="entry name" value="RNA-binding domain, RBD"/>
    <property type="match status" value="1"/>
</dbReference>
<dbReference type="InterPro" id="IPR007201">
    <property type="entry name" value="Mei2-like_Rrm_C"/>
</dbReference>
<dbReference type="InterPro" id="IPR012677">
    <property type="entry name" value="Nucleotide-bd_a/b_plait_sf"/>
</dbReference>
<evidence type="ECO:0000256" key="1">
    <source>
        <dbReference type="ARBA" id="ARBA00022884"/>
    </source>
</evidence>
<dbReference type="InterPro" id="IPR000504">
    <property type="entry name" value="RRM_dom"/>
</dbReference>
<proteinExistence type="predicted"/>
<keyword evidence="1 2" id="KW-0694">RNA-binding</keyword>
<evidence type="ECO:0000313" key="5">
    <source>
        <dbReference type="Proteomes" id="UP000504638"/>
    </source>
</evidence>
<name>A0A6G1G1T3_9PEZI</name>
<dbReference type="Proteomes" id="UP000504638">
    <property type="component" value="Unplaced"/>
</dbReference>
<protein>
    <recommendedName>
        <fullName evidence="3">RRM domain-containing protein</fullName>
    </recommendedName>
</protein>
<dbReference type="RefSeq" id="XP_033533634.1">
    <property type="nucleotide sequence ID" value="XM_033675788.1"/>
</dbReference>